<dbReference type="InterPro" id="IPR011047">
    <property type="entry name" value="Quinoprotein_ADH-like_sf"/>
</dbReference>
<keyword evidence="2 4" id="KW-0853">WD repeat</keyword>
<dbReference type="Gene3D" id="3.40.50.300">
    <property type="entry name" value="P-loop containing nucleotide triphosphate hydrolases"/>
    <property type="match status" value="1"/>
</dbReference>
<evidence type="ECO:0000259" key="6">
    <source>
        <dbReference type="Pfam" id="PF24883"/>
    </source>
</evidence>
<dbReference type="SUPFAM" id="SSF50998">
    <property type="entry name" value="Quinoprotein alcohol dehydrogenase-like"/>
    <property type="match status" value="1"/>
</dbReference>
<dbReference type="SUPFAM" id="SSF50978">
    <property type="entry name" value="WD40 repeat-like"/>
    <property type="match status" value="1"/>
</dbReference>
<dbReference type="SUPFAM" id="SSF52540">
    <property type="entry name" value="P-loop containing nucleoside triphosphate hydrolases"/>
    <property type="match status" value="1"/>
</dbReference>
<evidence type="ECO:0000313" key="7">
    <source>
        <dbReference type="EMBL" id="CAE6418197.1"/>
    </source>
</evidence>
<gene>
    <name evidence="7" type="ORF">RDB_LOCUS51099</name>
</gene>
<dbReference type="PROSITE" id="PS50294">
    <property type="entry name" value="WD_REPEATS_REGION"/>
    <property type="match status" value="13"/>
</dbReference>
<dbReference type="InterPro" id="IPR001680">
    <property type="entry name" value="WD40_rpt"/>
</dbReference>
<feature type="repeat" description="WD" evidence="4">
    <location>
        <begin position="1389"/>
        <end position="1430"/>
    </location>
</feature>
<evidence type="ECO:0000313" key="8">
    <source>
        <dbReference type="Proteomes" id="UP000663843"/>
    </source>
</evidence>
<dbReference type="Pfam" id="PF24883">
    <property type="entry name" value="NPHP3_N"/>
    <property type="match status" value="1"/>
</dbReference>
<dbReference type="InterPro" id="IPR020472">
    <property type="entry name" value="WD40_PAC1"/>
</dbReference>
<sequence>MFDNSRTPNVGRFRCYITGIEVQPLIVDPSVKMSMKVFLDDELVLNLPWIDDTQPCRWERLSLCDVSPSCKIVLRLNRSINGNYRSFNFPPHRISEMDQDSGETTLEHPEALYVAKIKYLTPITAEKLFPDELDRLSRIDGIYNSLKPDDTVKYLLKPALTFASIVAETATKQEYKSTFLIIMKAWKLLNQQNQIDDNIQAILHGLVHIREIVEVLNQASSSTLTRAIHRSGDSINDLLLLLEHMSVYIFNRLAMRNPGDALSDGLYPSNRYDLEAYLTKLEDLQKAFYASWSASTVSGLYSTDITDNEICRMTKSDFSCVVDEPIAGSRDPYEMLNLLRPMDPSGYDPDQACMPGTREGIINRIITWTQNRDHSEHFLWVSGQAGMGKTSIATSLCQHLDNIGALAASFFCQHDNPDRSDPLRLINNIVHEMALQFPAYAREVSDAVRANRRLCNAHLGLRYEGLLKRPLEKLKALSVATTFVVVIDGLDECGDFSSRRKVLQNLYDMSRLVPWLKFVITGRPTGDLQEDFRTYCPHEPLIYLHSYDASDDIRTYVKGKLGQLAKKERWPNSSIDQLCAMAQGLFLWAVLATKYITKSTLLALPRLRAILSNKKSCITNYLDILYTRALKIAIDATGDENKDCYFKCIGAILTISEFEPLSVPDLQYLLLVAGRIDQTTLEQVIDSLSPLLIATNGRYAKFHHPSFRDYITDPSRSGEFLVRVDQYNAEPAACCLHVMQRDLRFNICQLETSHLLNNQVPDLQLRIQTHIGPALRYACTHWIDHFMASPTHSLIEVIKDFLKGPQLLYWIEVLSLLGRLDIAITGFSNLISLTLTAQFADWSIIVFWIKDIYRFLLSFHEVIAASAPHLYISALAFSPTNSITARRMRQYFPNIITVAQGGDLIWHECVKTTLHPHPVQALAVSRDGLWVSTGYPDGSVCIWDMQTNARIRKPLMGHSTSVTCVSFSPKGNFIASSSYDTAIRVWDISVSPEINHLLAGGHSGSIHAVTFAPNGELMASGSSDKTVRLWATKTMQCIGQPYVGHSNRVSCLAFSPDGTKLVSGSWDKTIRVWSVDLGGSQLALSPLLMAGHTDLITCVIFSPDGSKIASGSVDRTIRIWDPMNNNTESRCSPTKHSDSITSISFALNGNLVASGSLDGAIRLWDTETFTAFSHPFGHFNSVNGIAFSLDGSYIVSGSTDMTTRFWEVNACPKAMMVAPLVGHSLSIQSIAITSDGTRVISGASDSQVRVWDAQNGTLIGSPLVEHSGDVNCVAISPDGARFVSGSDDRTLKLWDTAKQTVIHSYEHDSAINCAVFSPDGALIAFGSSKSIYLWESTGWKKFGAILQGHSRTVLSVAFSPDGACIASASADGQIFLWDLETRRRLGDPLLGHADWVRAVVFSPYGTQLVSGSDDGTVILWDVKTGETIRKLSGNFGYVLAIAFSPDGSFLASGSNDNTVRLWDTKTGQMVRQPFTDHLGSVRSVAFSPYGNYVISGSYDNTIQVQSFDTVYPATEETTCPPNTFCWPASPYALSSRPHQLGWVTHDGHSAAFWLPAHYQQPDQYFSIHTQVPPREIYLDYSKFVHGTEWTSVACDSIKQGLE</sequence>
<name>A0A8H2X5V4_9AGAM</name>
<dbReference type="EMBL" id="CAJMWT010001751">
    <property type="protein sequence ID" value="CAE6418197.1"/>
    <property type="molecule type" value="Genomic_DNA"/>
</dbReference>
<dbReference type="InterPro" id="IPR036322">
    <property type="entry name" value="WD40_repeat_dom_sf"/>
</dbReference>
<feature type="repeat" description="WD" evidence="4">
    <location>
        <begin position="1220"/>
        <end position="1261"/>
    </location>
</feature>
<protein>
    <recommendedName>
        <fullName evidence="1">Intraflagellar transport protein 122 homolog</fullName>
    </recommendedName>
</protein>
<reference evidence="7" key="1">
    <citation type="submission" date="2021-01" db="EMBL/GenBank/DDBJ databases">
        <authorList>
            <person name="Kaushik A."/>
        </authorList>
    </citation>
    <scope>NUCLEOTIDE SEQUENCE</scope>
    <source>
        <strain evidence="7">AG2-2IIIB</strain>
    </source>
</reference>
<feature type="repeat" description="WD" evidence="4">
    <location>
        <begin position="1431"/>
        <end position="1472"/>
    </location>
</feature>
<dbReference type="InterPro" id="IPR019775">
    <property type="entry name" value="WD40_repeat_CS"/>
</dbReference>
<feature type="repeat" description="WD" evidence="4">
    <location>
        <begin position="1133"/>
        <end position="1168"/>
    </location>
</feature>
<feature type="repeat" description="WD" evidence="4">
    <location>
        <begin position="1346"/>
        <end position="1387"/>
    </location>
</feature>
<organism evidence="7 8">
    <name type="scientific">Rhizoctonia solani</name>
    <dbReference type="NCBI Taxonomy" id="456999"/>
    <lineage>
        <taxon>Eukaryota</taxon>
        <taxon>Fungi</taxon>
        <taxon>Dikarya</taxon>
        <taxon>Basidiomycota</taxon>
        <taxon>Agaricomycotina</taxon>
        <taxon>Agaricomycetes</taxon>
        <taxon>Cantharellales</taxon>
        <taxon>Ceratobasidiaceae</taxon>
        <taxon>Rhizoctonia</taxon>
    </lineage>
</organism>
<dbReference type="Pfam" id="PF23381">
    <property type="entry name" value="Beta-prop_IFT122_1st"/>
    <property type="match status" value="1"/>
</dbReference>
<proteinExistence type="predicted"/>
<dbReference type="PANTHER" id="PTHR19848:SF8">
    <property type="entry name" value="F-BOX AND WD REPEAT DOMAIN CONTAINING 7"/>
    <property type="match status" value="1"/>
</dbReference>
<feature type="repeat" description="WD" evidence="4">
    <location>
        <begin position="1474"/>
        <end position="1504"/>
    </location>
</feature>
<feature type="repeat" description="WD" evidence="4">
    <location>
        <begin position="912"/>
        <end position="953"/>
    </location>
</feature>
<evidence type="ECO:0000259" key="5">
    <source>
        <dbReference type="Pfam" id="PF23381"/>
    </source>
</evidence>
<feature type="domain" description="Nephrocystin 3-like N-terminal" evidence="6">
    <location>
        <begin position="365"/>
        <end position="523"/>
    </location>
</feature>
<dbReference type="InterPro" id="IPR027417">
    <property type="entry name" value="P-loop_NTPase"/>
</dbReference>
<dbReference type="SMART" id="SM00320">
    <property type="entry name" value="WD40"/>
    <property type="match status" value="14"/>
</dbReference>
<dbReference type="InterPro" id="IPR056884">
    <property type="entry name" value="NPHP3-like_N"/>
</dbReference>
<evidence type="ECO:0000256" key="2">
    <source>
        <dbReference type="ARBA" id="ARBA00022574"/>
    </source>
</evidence>
<keyword evidence="3" id="KW-0677">Repeat</keyword>
<dbReference type="PRINTS" id="PR00320">
    <property type="entry name" value="GPROTEINBRPT"/>
</dbReference>
<feature type="repeat" description="WD" evidence="4">
    <location>
        <begin position="999"/>
        <end position="1040"/>
    </location>
</feature>
<feature type="repeat" description="WD" evidence="4">
    <location>
        <begin position="1089"/>
        <end position="1130"/>
    </location>
</feature>
<dbReference type="InterPro" id="IPR015943">
    <property type="entry name" value="WD40/YVTN_repeat-like_dom_sf"/>
</dbReference>
<dbReference type="PANTHER" id="PTHR19848">
    <property type="entry name" value="WD40 REPEAT PROTEIN"/>
    <property type="match status" value="1"/>
</dbReference>
<evidence type="ECO:0000256" key="4">
    <source>
        <dbReference type="PROSITE-ProRule" id="PRU00221"/>
    </source>
</evidence>
<evidence type="ECO:0000256" key="3">
    <source>
        <dbReference type="ARBA" id="ARBA00022737"/>
    </source>
</evidence>
<dbReference type="Pfam" id="PF00400">
    <property type="entry name" value="WD40"/>
    <property type="match status" value="11"/>
</dbReference>
<dbReference type="InterPro" id="IPR056153">
    <property type="entry name" value="Beta-prop_IFT122_1st"/>
</dbReference>
<feature type="repeat" description="WD" evidence="4">
    <location>
        <begin position="1042"/>
        <end position="1076"/>
    </location>
</feature>
<feature type="domain" description="IFT122 first beta-propeller" evidence="5">
    <location>
        <begin position="1226"/>
        <end position="1335"/>
    </location>
</feature>
<feature type="repeat" description="WD" evidence="4">
    <location>
        <begin position="1175"/>
        <end position="1209"/>
    </location>
</feature>
<accession>A0A8H2X5V4</accession>
<feature type="repeat" description="WD" evidence="4">
    <location>
        <begin position="955"/>
        <end position="996"/>
    </location>
</feature>
<dbReference type="Gene3D" id="2.130.10.10">
    <property type="entry name" value="YVTN repeat-like/Quinoprotein amine dehydrogenase"/>
    <property type="match status" value="6"/>
</dbReference>
<evidence type="ECO:0000256" key="1">
    <source>
        <dbReference type="ARBA" id="ARBA00019442"/>
    </source>
</evidence>
<comment type="caution">
    <text evidence="7">The sequence shown here is derived from an EMBL/GenBank/DDBJ whole genome shotgun (WGS) entry which is preliminary data.</text>
</comment>
<dbReference type="PROSITE" id="PS00678">
    <property type="entry name" value="WD_REPEATS_1"/>
    <property type="match status" value="8"/>
</dbReference>
<dbReference type="CDD" id="cd00200">
    <property type="entry name" value="WD40"/>
    <property type="match status" value="2"/>
</dbReference>
<dbReference type="PROSITE" id="PS50082">
    <property type="entry name" value="WD_REPEATS_2"/>
    <property type="match status" value="13"/>
</dbReference>
<dbReference type="Proteomes" id="UP000663843">
    <property type="component" value="Unassembled WGS sequence"/>
</dbReference>
<feature type="repeat" description="WD" evidence="4">
    <location>
        <begin position="1263"/>
        <end position="1304"/>
    </location>
</feature>